<feature type="region of interest" description="Disordered" evidence="1">
    <location>
        <begin position="333"/>
        <end position="367"/>
    </location>
</feature>
<evidence type="ECO:0000259" key="4">
    <source>
        <dbReference type="Pfam" id="PF24361"/>
    </source>
</evidence>
<protein>
    <submittedName>
        <fullName evidence="6">Uncharacterized protein</fullName>
    </submittedName>
</protein>
<reference evidence="5" key="2">
    <citation type="journal article" date="2016" name="Mol. Ecol.">
        <title>Population genomics of the filarial nematode parasite Wuchereria bancrofti from mosquitoes.</title>
        <authorList>
            <person name="Small S.T."/>
            <person name="Reimer L.J."/>
            <person name="Tisch D.J."/>
            <person name="King C.L."/>
            <person name="Christensen B.M."/>
            <person name="Siba P.M."/>
            <person name="Kazura J.W."/>
            <person name="Serre D."/>
            <person name="Zimmerman P.A."/>
        </authorList>
    </citation>
    <scope>NUCLEOTIDE SEQUENCE</scope>
    <source>
        <strain evidence="5">pt0022</strain>
    </source>
</reference>
<feature type="region of interest" description="Disordered" evidence="1">
    <location>
        <begin position="392"/>
        <end position="459"/>
    </location>
</feature>
<feature type="domain" description="DUF7517" evidence="4">
    <location>
        <begin position="629"/>
        <end position="732"/>
    </location>
</feature>
<feature type="domain" description="DUF7516" evidence="3">
    <location>
        <begin position="201"/>
        <end position="283"/>
    </location>
</feature>
<feature type="compositionally biased region" description="Polar residues" evidence="1">
    <location>
        <begin position="440"/>
        <end position="453"/>
    </location>
</feature>
<feature type="region of interest" description="Disordered" evidence="1">
    <location>
        <begin position="540"/>
        <end position="602"/>
    </location>
</feature>
<feature type="compositionally biased region" description="Basic and acidic residues" evidence="1">
    <location>
        <begin position="558"/>
        <end position="581"/>
    </location>
</feature>
<evidence type="ECO:0000259" key="3">
    <source>
        <dbReference type="Pfam" id="PF24360"/>
    </source>
</evidence>
<dbReference type="WBParaSite" id="mrna-Wban_02583">
    <property type="protein sequence ID" value="mrna-Wban_02583"/>
    <property type="gene ID" value="Wban_02583"/>
</dbReference>
<dbReference type="InterPro" id="IPR055939">
    <property type="entry name" value="DUF7517"/>
</dbReference>
<feature type="compositionally biased region" description="Polar residues" evidence="1">
    <location>
        <begin position="583"/>
        <end position="595"/>
    </location>
</feature>
<feature type="region of interest" description="Disordered" evidence="1">
    <location>
        <begin position="475"/>
        <end position="511"/>
    </location>
</feature>
<feature type="compositionally biased region" description="Basic and acidic residues" evidence="1">
    <location>
        <begin position="335"/>
        <end position="353"/>
    </location>
</feature>
<accession>A0AAF5PMD3</accession>
<dbReference type="Pfam" id="PF24359">
    <property type="entry name" value="DUF7515"/>
    <property type="match status" value="1"/>
</dbReference>
<reference evidence="6" key="3">
    <citation type="submission" date="2024-02" db="UniProtKB">
        <authorList>
            <consortium name="WormBaseParasite"/>
        </authorList>
    </citation>
    <scope>IDENTIFICATION</scope>
    <source>
        <strain evidence="6">pt0022</strain>
    </source>
</reference>
<name>A0AAF5PMD3_WUCBA</name>
<sequence>MMQLTEMILNLTKGRAIRSDDSTTATTTTTNEQEDIDEFVDAVDVFYEESESDIYDDNVQCIVAENADSFLNDDMIDKDEILHELGLMLNSTLASDYDGTNVARLNAHFLNDWKILLERQAIELGFPGLEELLKSEYMRDYVEQISSNNGVAVYRAVSKPSNEHILRRVADCKLSEDQKAEKRRMQRLVELKNPENSQNFLEGKRRILQILLDLKAYETEFDYQTIRDEYMKRYNISLNASEHQRLFMNKSALKNFLRVFYREVILINDSPIRVRLRSPNVKIPEEITEDLRLLANIDNIALPTFALECRSSISNILDKGTVKYSEDVIASGESTSKKQTMDWDKEAKDEDKQVNNAGHNGNTGRINNVMLHHMPETCMPTDTSKIINIQENNHDKTHRKSLESVNLSEDKYTGDEESADSSDSEVKISKKYQKKKSRRNLNTFNISSTSSKQSVKRLPIGERSLQQSLSYSHLREHNPFSSSSTSFSNKSSAELIQRQRSSQSVADNKQYSEECHGTQSFGYHDFVQCDRTQEEVSKLPYGSYSVPNSTGSRCTSRQADDIGNHRNSSENFEKPSSDHSGRNGWTTSVQQMQPHKQSRFQEYDEGYSDDCTVLRNISSNKFFPHLPNKEVAQLSKQTQTDEDWLENLFDELGCRNSNKSPLQKLAKVIELLLDIRSPNPVLLSALPQLVGSFYGTPLNPAEDRNYRKTWREIVRDYCSAEILIAPLPNGEEVLIKR</sequence>
<evidence type="ECO:0000259" key="2">
    <source>
        <dbReference type="Pfam" id="PF24359"/>
    </source>
</evidence>
<evidence type="ECO:0000256" key="1">
    <source>
        <dbReference type="SAM" id="MobiDB-lite"/>
    </source>
</evidence>
<feature type="compositionally biased region" description="Polar residues" evidence="1">
    <location>
        <begin position="354"/>
        <end position="366"/>
    </location>
</feature>
<dbReference type="Pfam" id="PF24360">
    <property type="entry name" value="DUF7516"/>
    <property type="match status" value="1"/>
</dbReference>
<feature type="domain" description="DUF7515" evidence="2">
    <location>
        <begin position="82"/>
        <end position="163"/>
    </location>
</feature>
<dbReference type="Pfam" id="PF24361">
    <property type="entry name" value="DUF7517"/>
    <property type="match status" value="1"/>
</dbReference>
<dbReference type="AlphaFoldDB" id="A0AAF5PMD3"/>
<reference evidence="5" key="1">
    <citation type="submission" date="2015-03" db="EMBL/GenBank/DDBJ databases">
        <title>Wuchereria bancrofti Genome Sequencing Papua New Guinea Strain.</title>
        <authorList>
            <person name="Small S.T."/>
            <person name="Serre D."/>
            <person name="Zimmerman P.A."/>
        </authorList>
    </citation>
    <scope>NUCLEOTIDE SEQUENCE [LARGE SCALE GENOMIC DNA]</scope>
    <source>
        <strain evidence="5">pt0022</strain>
    </source>
</reference>
<organism evidence="5 6">
    <name type="scientific">Wuchereria bancrofti</name>
    <dbReference type="NCBI Taxonomy" id="6293"/>
    <lineage>
        <taxon>Eukaryota</taxon>
        <taxon>Metazoa</taxon>
        <taxon>Ecdysozoa</taxon>
        <taxon>Nematoda</taxon>
        <taxon>Chromadorea</taxon>
        <taxon>Rhabditida</taxon>
        <taxon>Spirurina</taxon>
        <taxon>Spiruromorpha</taxon>
        <taxon>Filarioidea</taxon>
        <taxon>Onchocercidae</taxon>
        <taxon>Wuchereria</taxon>
    </lineage>
</organism>
<feature type="compositionally biased region" description="Basic residues" evidence="1">
    <location>
        <begin position="429"/>
        <end position="439"/>
    </location>
</feature>
<dbReference type="InterPro" id="IPR055938">
    <property type="entry name" value="DUF7516"/>
</dbReference>
<feature type="compositionally biased region" description="Polar residues" evidence="1">
    <location>
        <begin position="545"/>
        <end position="557"/>
    </location>
</feature>
<proteinExistence type="predicted"/>
<dbReference type="InterPro" id="IPR055937">
    <property type="entry name" value="DUF7515"/>
</dbReference>
<evidence type="ECO:0000313" key="6">
    <source>
        <dbReference type="WBParaSite" id="mrna-Wban_02583"/>
    </source>
</evidence>
<dbReference type="Proteomes" id="UP000093561">
    <property type="component" value="Unassembled WGS sequence"/>
</dbReference>
<evidence type="ECO:0000313" key="5">
    <source>
        <dbReference type="Proteomes" id="UP000093561"/>
    </source>
</evidence>
<feature type="compositionally biased region" description="Low complexity" evidence="1">
    <location>
        <begin position="481"/>
        <end position="492"/>
    </location>
</feature>
<feature type="compositionally biased region" description="Polar residues" evidence="1">
    <location>
        <begin position="498"/>
        <end position="509"/>
    </location>
</feature>